<evidence type="ECO:0000313" key="2">
    <source>
        <dbReference type="Proteomes" id="UP000020218"/>
    </source>
</evidence>
<dbReference type="STRING" id="1454001.AW08_03811"/>
<dbReference type="PATRIC" id="fig|1454001.3.peg.3834"/>
<gene>
    <name evidence="1" type="ORF">AW08_03811</name>
</gene>
<reference evidence="1" key="1">
    <citation type="submission" date="2014-02" db="EMBL/GenBank/DDBJ databases">
        <title>Expanding our view of genomic diversity in Candidatus Accumulibacter clades.</title>
        <authorList>
            <person name="Skennerton C.T."/>
            <person name="Barr J.J."/>
            <person name="Slater F.R."/>
            <person name="Bond P.L."/>
            <person name="Tyson G.W."/>
        </authorList>
    </citation>
    <scope>NUCLEOTIDE SEQUENCE [LARGE SCALE GENOMIC DNA]</scope>
</reference>
<dbReference type="Gene3D" id="3.30.530.20">
    <property type="match status" value="1"/>
</dbReference>
<dbReference type="EMBL" id="JFAX01000041">
    <property type="protein sequence ID" value="EXI64166.1"/>
    <property type="molecule type" value="Genomic_DNA"/>
</dbReference>
<organism evidence="1 2">
    <name type="scientific">Candidatus Accumulibacter adjunctus</name>
    <dbReference type="NCBI Taxonomy" id="1454001"/>
    <lineage>
        <taxon>Bacteria</taxon>
        <taxon>Pseudomonadati</taxon>
        <taxon>Pseudomonadota</taxon>
        <taxon>Betaproteobacteria</taxon>
        <taxon>Candidatus Accumulibacter</taxon>
    </lineage>
</organism>
<evidence type="ECO:0008006" key="3">
    <source>
        <dbReference type="Google" id="ProtNLM"/>
    </source>
</evidence>
<dbReference type="SUPFAM" id="SSF55961">
    <property type="entry name" value="Bet v1-like"/>
    <property type="match status" value="1"/>
</dbReference>
<evidence type="ECO:0000313" key="1">
    <source>
        <dbReference type="EMBL" id="EXI64166.1"/>
    </source>
</evidence>
<accession>A0A011MNQ1</accession>
<keyword evidence="2" id="KW-1185">Reference proteome</keyword>
<proteinExistence type="predicted"/>
<dbReference type="InterPro" id="IPR023393">
    <property type="entry name" value="START-like_dom_sf"/>
</dbReference>
<sequence>MSTKLEFSVRIHATRPHVWRAMLDDPTYRVWTQPFCAGSYYEGSWDEGAHIRFLSPQGGGMVARIAANRLHEFISIQHLGIIRDGVEDADSDAVQAWGPAFENYRLRDVDGATELSVECDTAPEFEEYLRDAWPKALAVLRELCEAGQDAV</sequence>
<comment type="caution">
    <text evidence="1">The sequence shown here is derived from an EMBL/GenBank/DDBJ whole genome shotgun (WGS) entry which is preliminary data.</text>
</comment>
<dbReference type="AlphaFoldDB" id="A0A011MNQ1"/>
<name>A0A011MNQ1_9PROT</name>
<dbReference type="Proteomes" id="UP000020218">
    <property type="component" value="Unassembled WGS sequence"/>
</dbReference>
<protein>
    <recommendedName>
        <fullName evidence="3">SRPBCC domain-containing protein</fullName>
    </recommendedName>
</protein>